<dbReference type="SUPFAM" id="SSF53098">
    <property type="entry name" value="Ribonuclease H-like"/>
    <property type="match status" value="1"/>
</dbReference>
<evidence type="ECO:0000313" key="13">
    <source>
        <dbReference type="EMBL" id="GEU61750.1"/>
    </source>
</evidence>
<evidence type="ECO:0000256" key="6">
    <source>
        <dbReference type="ARBA" id="ARBA00022908"/>
    </source>
</evidence>
<evidence type="ECO:0000256" key="1">
    <source>
        <dbReference type="ARBA" id="ARBA00022722"/>
    </source>
</evidence>
<dbReference type="GO" id="GO:0003964">
    <property type="term" value="F:RNA-directed DNA polymerase activity"/>
    <property type="evidence" value="ECO:0007669"/>
    <property type="project" value="UniProtKB-KW"/>
</dbReference>
<feature type="domain" description="Integrase catalytic" evidence="12">
    <location>
        <begin position="187"/>
        <end position="299"/>
    </location>
</feature>
<dbReference type="GO" id="GO:0003887">
    <property type="term" value="F:DNA-directed DNA polymerase activity"/>
    <property type="evidence" value="ECO:0007669"/>
    <property type="project" value="UniProtKB-KW"/>
</dbReference>
<dbReference type="InterPro" id="IPR013103">
    <property type="entry name" value="RVT_2"/>
</dbReference>
<organism evidence="13">
    <name type="scientific">Tanacetum cinerariifolium</name>
    <name type="common">Dalmatian daisy</name>
    <name type="synonym">Chrysanthemum cinerariifolium</name>
    <dbReference type="NCBI Taxonomy" id="118510"/>
    <lineage>
        <taxon>Eukaryota</taxon>
        <taxon>Viridiplantae</taxon>
        <taxon>Streptophyta</taxon>
        <taxon>Embryophyta</taxon>
        <taxon>Tracheophyta</taxon>
        <taxon>Spermatophyta</taxon>
        <taxon>Magnoliopsida</taxon>
        <taxon>eudicotyledons</taxon>
        <taxon>Gunneridae</taxon>
        <taxon>Pentapetalae</taxon>
        <taxon>asterids</taxon>
        <taxon>campanulids</taxon>
        <taxon>Asterales</taxon>
        <taxon>Asteraceae</taxon>
        <taxon>Asteroideae</taxon>
        <taxon>Anthemideae</taxon>
        <taxon>Anthemidinae</taxon>
        <taxon>Tanacetum</taxon>
    </lineage>
</organism>
<dbReference type="InterPro" id="IPR012337">
    <property type="entry name" value="RNaseH-like_sf"/>
</dbReference>
<comment type="caution">
    <text evidence="13">The sequence shown here is derived from an EMBL/GenBank/DDBJ whole genome shotgun (WGS) entry which is preliminary data.</text>
</comment>
<name>A0A6L2LKT7_TANCI</name>
<proteinExistence type="predicted"/>
<keyword evidence="8" id="KW-0239">DNA-directed DNA polymerase</keyword>
<keyword evidence="5" id="KW-0460">Magnesium</keyword>
<evidence type="ECO:0000256" key="5">
    <source>
        <dbReference type="ARBA" id="ARBA00022842"/>
    </source>
</evidence>
<evidence type="ECO:0000256" key="4">
    <source>
        <dbReference type="ARBA" id="ARBA00022801"/>
    </source>
</evidence>
<dbReference type="InterPro" id="IPR036397">
    <property type="entry name" value="RNaseH_sf"/>
</dbReference>
<keyword evidence="8" id="KW-0808">Transferase</keyword>
<evidence type="ECO:0000256" key="2">
    <source>
        <dbReference type="ARBA" id="ARBA00022723"/>
    </source>
</evidence>
<evidence type="ECO:0000256" key="8">
    <source>
        <dbReference type="ARBA" id="ARBA00022932"/>
    </source>
</evidence>
<keyword evidence="8" id="KW-0548">Nucleotidyltransferase</keyword>
<keyword evidence="6" id="KW-0229">DNA integration</keyword>
<reference evidence="13" key="1">
    <citation type="journal article" date="2019" name="Sci. Rep.">
        <title>Draft genome of Tanacetum cinerariifolium, the natural source of mosquito coil.</title>
        <authorList>
            <person name="Yamashiro T."/>
            <person name="Shiraishi A."/>
            <person name="Satake H."/>
            <person name="Nakayama K."/>
        </authorList>
    </citation>
    <scope>NUCLEOTIDE SEQUENCE</scope>
</reference>
<dbReference type="GO" id="GO:0015074">
    <property type="term" value="P:DNA integration"/>
    <property type="evidence" value="ECO:0007669"/>
    <property type="project" value="UniProtKB-KW"/>
</dbReference>
<dbReference type="Pfam" id="PF07727">
    <property type="entry name" value="RVT_2"/>
    <property type="match status" value="1"/>
</dbReference>
<gene>
    <name evidence="13" type="ORF">Tci_033728</name>
</gene>
<evidence type="ECO:0000256" key="10">
    <source>
        <dbReference type="ARBA" id="ARBA00023268"/>
    </source>
</evidence>
<keyword evidence="1" id="KW-0540">Nuclease</keyword>
<keyword evidence="2" id="KW-0479">Metal-binding</keyword>
<dbReference type="GO" id="GO:0006310">
    <property type="term" value="P:DNA recombination"/>
    <property type="evidence" value="ECO:0007669"/>
    <property type="project" value="UniProtKB-KW"/>
</dbReference>
<evidence type="ECO:0000256" key="7">
    <source>
        <dbReference type="ARBA" id="ARBA00022918"/>
    </source>
</evidence>
<sequence length="644" mass="74627">MHQKCHGHGLTKGAIIQLFYHGLDEPTQEILDVTAGGIFLFKTSNQAYQFLEDIVLLKLDWSIKSKIEHHQRSVAFADGSNNDSLKEEMHEMRKNYNNHGGDHASKNDDTPMCKRHEVNYIQSEELNNDVRNDLEDFKRCIHSMRIVHWKLFAKDDGRVISTNATGSKPKDNTKNDRILQPSSRRMKNFHPGSLTIWESLRFTIEPETQSKVGDLPFCKYVKFLRTKDEASEIIIKFLKQAQFNLNAIIRYLHTDNGTEFLNQTLRNYMKDVGVTHHTSTTCTPQQNGVVERRNRTLVETDLLFQPMFDEYFKSPCAVSTPISIVTLSPPDPARASSFSTSIDKDAPSPSTSPKIKATNSPINFTNVETHEKVTLFDSDTFTNPFAPLETSSDESSSRIVDTLNMHTFQQPPIYKKTWTKYHPLTTIIVNPSKPNSTRRQLSTDALWCYFCAFLAKEEPKNYKEALEESCWIEAMQEDIHEFERFEEEGIDFKESFTPVARIEAIRIFLAYDRHKNMVVFHMDVKTKFLNRILKEEVCVSQPEGFANQDHSNHVFRLKKARYGLKQDPRTWYDLLFKFLLSLKFVKVVVDLMLFTHKEGNDLILLTDIFTQALVREHFEFLINLLGMWNITPEELKRLAESDEE</sequence>
<evidence type="ECO:0000256" key="11">
    <source>
        <dbReference type="SAM" id="MobiDB-lite"/>
    </source>
</evidence>
<dbReference type="AlphaFoldDB" id="A0A6L2LKT7"/>
<protein>
    <recommendedName>
        <fullName evidence="12">Integrase catalytic domain-containing protein</fullName>
    </recommendedName>
</protein>
<dbReference type="GO" id="GO:0046872">
    <property type="term" value="F:metal ion binding"/>
    <property type="evidence" value="ECO:0007669"/>
    <property type="project" value="UniProtKB-KW"/>
</dbReference>
<dbReference type="InterPro" id="IPR039537">
    <property type="entry name" value="Retrotran_Ty1/copia-like"/>
</dbReference>
<feature type="region of interest" description="Disordered" evidence="11">
    <location>
        <begin position="335"/>
        <end position="359"/>
    </location>
</feature>
<dbReference type="EMBL" id="BKCJ010004557">
    <property type="protein sequence ID" value="GEU61750.1"/>
    <property type="molecule type" value="Genomic_DNA"/>
</dbReference>
<dbReference type="PANTHER" id="PTHR42648">
    <property type="entry name" value="TRANSPOSASE, PUTATIVE-RELATED"/>
    <property type="match status" value="1"/>
</dbReference>
<evidence type="ECO:0000259" key="12">
    <source>
        <dbReference type="PROSITE" id="PS50994"/>
    </source>
</evidence>
<keyword evidence="10" id="KW-0511">Multifunctional enzyme</keyword>
<evidence type="ECO:0000256" key="9">
    <source>
        <dbReference type="ARBA" id="ARBA00023172"/>
    </source>
</evidence>
<keyword evidence="3" id="KW-0255">Endonuclease</keyword>
<keyword evidence="7" id="KW-0695">RNA-directed DNA polymerase</keyword>
<evidence type="ECO:0000256" key="3">
    <source>
        <dbReference type="ARBA" id="ARBA00022759"/>
    </source>
</evidence>
<dbReference type="PANTHER" id="PTHR42648:SF11">
    <property type="entry name" value="TRANSPOSON TY4-P GAG-POL POLYPROTEIN"/>
    <property type="match status" value="1"/>
</dbReference>
<keyword evidence="4" id="KW-0378">Hydrolase</keyword>
<dbReference type="PROSITE" id="PS50994">
    <property type="entry name" value="INTEGRASE"/>
    <property type="match status" value="1"/>
</dbReference>
<keyword evidence="9" id="KW-0233">DNA recombination</keyword>
<accession>A0A6L2LKT7</accession>
<feature type="compositionally biased region" description="Polar residues" evidence="11">
    <location>
        <begin position="348"/>
        <end position="359"/>
    </location>
</feature>
<dbReference type="Gene3D" id="3.30.420.10">
    <property type="entry name" value="Ribonuclease H-like superfamily/Ribonuclease H"/>
    <property type="match status" value="1"/>
</dbReference>
<dbReference type="InterPro" id="IPR001584">
    <property type="entry name" value="Integrase_cat-core"/>
</dbReference>
<dbReference type="GO" id="GO:0016787">
    <property type="term" value="F:hydrolase activity"/>
    <property type="evidence" value="ECO:0007669"/>
    <property type="project" value="UniProtKB-KW"/>
</dbReference>
<dbReference type="GO" id="GO:0004519">
    <property type="term" value="F:endonuclease activity"/>
    <property type="evidence" value="ECO:0007669"/>
    <property type="project" value="UniProtKB-KW"/>
</dbReference>
<dbReference type="GO" id="GO:0003676">
    <property type="term" value="F:nucleic acid binding"/>
    <property type="evidence" value="ECO:0007669"/>
    <property type="project" value="InterPro"/>
</dbReference>